<evidence type="ECO:0000256" key="1">
    <source>
        <dbReference type="ARBA" id="ARBA00022491"/>
    </source>
</evidence>
<evidence type="ECO:0000313" key="10">
    <source>
        <dbReference type="Proteomes" id="UP000191448"/>
    </source>
</evidence>
<dbReference type="AlphaFoldDB" id="A0A1V4SP96"/>
<evidence type="ECO:0000259" key="7">
    <source>
        <dbReference type="Pfam" id="PF01628"/>
    </source>
</evidence>
<proteinExistence type="inferred from homology"/>
<reference evidence="9 10" key="1">
    <citation type="submission" date="2016-02" db="EMBL/GenBank/DDBJ databases">
        <title>Genome sequence of Clostridium thermobutyricum DSM 4928.</title>
        <authorList>
            <person name="Poehlein A."/>
            <person name="Daniel R."/>
        </authorList>
    </citation>
    <scope>NUCLEOTIDE SEQUENCE [LARGE SCALE GENOMIC DNA]</scope>
    <source>
        <strain evidence="9 10">DSM 4928</strain>
    </source>
</reference>
<comment type="caution">
    <text evidence="9">The sequence shown here is derived from an EMBL/GenBank/DDBJ whole genome shotgun (WGS) entry which is preliminary data.</text>
</comment>
<dbReference type="SUPFAM" id="SSF46785">
    <property type="entry name" value="Winged helix' DNA-binding domain"/>
    <property type="match status" value="1"/>
</dbReference>
<dbReference type="InterPro" id="IPR036390">
    <property type="entry name" value="WH_DNA-bd_sf"/>
</dbReference>
<dbReference type="InterPro" id="IPR029016">
    <property type="entry name" value="GAF-like_dom_sf"/>
</dbReference>
<name>A0A1V4SP96_9CLOT</name>
<dbReference type="Gene3D" id="3.30.390.60">
    <property type="entry name" value="Heat-inducible transcription repressor hrca homolog, domain 3"/>
    <property type="match status" value="1"/>
</dbReference>
<dbReference type="OrthoDB" id="9783139at2"/>
<evidence type="ECO:0000256" key="5">
    <source>
        <dbReference type="ARBA" id="ARBA00055319"/>
    </source>
</evidence>
<dbReference type="InterPro" id="IPR002571">
    <property type="entry name" value="HrcA"/>
</dbReference>
<evidence type="ECO:0000256" key="6">
    <source>
        <dbReference type="HAMAP-Rule" id="MF_00081"/>
    </source>
</evidence>
<accession>A0A1V4SP96</accession>
<protein>
    <recommendedName>
        <fullName evidence="6">Heat-inducible transcription repressor HrcA</fullName>
    </recommendedName>
</protein>
<gene>
    <name evidence="6 9" type="primary">hrcA</name>
    <name evidence="9" type="ORF">CLTHE_30600</name>
</gene>
<comment type="similarity">
    <text evidence="6">Belongs to the HrcA family.</text>
</comment>
<sequence length="343" mass="38686">MIIDDRKIKILQAIINDYINTGEPVGSRTIAKKYDLGVGPATIRNEMADLEDMGLLEQPHTSAGRIPSSKGYRMYVDSMMGNSILSKEEELRIKEYVIDSAMLEVSKIVKNASALLSELTNLTCVVKTPSMKMCRLKSIQIIKVDEENLLFVVITDSEIIKNHLIKVNKMPLEEDIVNLNTVLNNRLKNLTIDEINLEVINNLRNDLNGHEELFNAMLPTLYTCLKEEDSKEVFMEGTTNIFNYPEYNDIDKVKEILSLLHDKECVLELIEPNNEITIKIGEENFIPEAKECSIISAEYSLGDGAKGTIGLIGPRRINYSKVVAIMAQVMKELNNTLKGNFDK</sequence>
<keyword evidence="3 6" id="KW-0346">Stress response</keyword>
<dbReference type="InterPro" id="IPR023120">
    <property type="entry name" value="WHTH_transcript_rep_HrcA_IDD"/>
</dbReference>
<dbReference type="PIRSF" id="PIRSF005485">
    <property type="entry name" value="HrcA"/>
    <property type="match status" value="1"/>
</dbReference>
<dbReference type="PANTHER" id="PTHR34824">
    <property type="entry name" value="HEAT-INDUCIBLE TRANSCRIPTION REPRESSOR HRCA"/>
    <property type="match status" value="1"/>
</dbReference>
<evidence type="ECO:0000256" key="3">
    <source>
        <dbReference type="ARBA" id="ARBA00023016"/>
    </source>
</evidence>
<evidence type="ECO:0000259" key="8">
    <source>
        <dbReference type="Pfam" id="PF03444"/>
    </source>
</evidence>
<organism evidence="9 10">
    <name type="scientific">Clostridium thermobutyricum DSM 4928</name>
    <dbReference type="NCBI Taxonomy" id="1121339"/>
    <lineage>
        <taxon>Bacteria</taxon>
        <taxon>Bacillati</taxon>
        <taxon>Bacillota</taxon>
        <taxon>Clostridia</taxon>
        <taxon>Eubacteriales</taxon>
        <taxon>Clostridiaceae</taxon>
        <taxon>Clostridium</taxon>
    </lineage>
</organism>
<dbReference type="EMBL" id="LTAY01000103">
    <property type="protein sequence ID" value="OPX45296.1"/>
    <property type="molecule type" value="Genomic_DNA"/>
</dbReference>
<dbReference type="PANTHER" id="PTHR34824:SF1">
    <property type="entry name" value="HEAT-INDUCIBLE TRANSCRIPTION REPRESSOR HRCA"/>
    <property type="match status" value="1"/>
</dbReference>
<dbReference type="Proteomes" id="UP000191448">
    <property type="component" value="Unassembled WGS sequence"/>
</dbReference>
<dbReference type="NCBIfam" id="TIGR00331">
    <property type="entry name" value="hrcA"/>
    <property type="match status" value="1"/>
</dbReference>
<dbReference type="Gene3D" id="3.30.450.40">
    <property type="match status" value="1"/>
</dbReference>
<dbReference type="InterPro" id="IPR036388">
    <property type="entry name" value="WH-like_DNA-bd_sf"/>
</dbReference>
<dbReference type="SUPFAM" id="SSF55781">
    <property type="entry name" value="GAF domain-like"/>
    <property type="match status" value="1"/>
</dbReference>
<keyword evidence="4 6" id="KW-0804">Transcription</keyword>
<dbReference type="FunFam" id="1.10.10.10:FF:000049">
    <property type="entry name" value="Heat-inducible transcription repressor HrcA"/>
    <property type="match status" value="1"/>
</dbReference>
<dbReference type="GO" id="GO:0045892">
    <property type="term" value="P:negative regulation of DNA-templated transcription"/>
    <property type="evidence" value="ECO:0007669"/>
    <property type="project" value="UniProtKB-UniRule"/>
</dbReference>
<dbReference type="Pfam" id="PF03444">
    <property type="entry name" value="WHD_HrcA"/>
    <property type="match status" value="1"/>
</dbReference>
<feature type="domain" description="Winged helix-turn-helix transcription repressor HrcA DNA-binding" evidence="8">
    <location>
        <begin position="9"/>
        <end position="74"/>
    </location>
</feature>
<comment type="function">
    <text evidence="5 6">Negative regulator of class I heat shock genes (grpE-dnaK-dnaJ and groELS operons). Prevents heat-shock induction of these operons.</text>
</comment>
<keyword evidence="1 6" id="KW-0678">Repressor</keyword>
<dbReference type="InterPro" id="IPR005104">
    <property type="entry name" value="WHTH_HrcA_DNA-bd"/>
</dbReference>
<dbReference type="Pfam" id="PF01628">
    <property type="entry name" value="HrcA"/>
    <property type="match status" value="1"/>
</dbReference>
<keyword evidence="2 6" id="KW-0805">Transcription regulation</keyword>
<dbReference type="GO" id="GO:0003677">
    <property type="term" value="F:DNA binding"/>
    <property type="evidence" value="ECO:0007669"/>
    <property type="project" value="InterPro"/>
</dbReference>
<feature type="domain" description="Heat-inducible transcription repressor HrcA C-terminal" evidence="7">
    <location>
        <begin position="107"/>
        <end position="323"/>
    </location>
</feature>
<evidence type="ECO:0000256" key="2">
    <source>
        <dbReference type="ARBA" id="ARBA00023015"/>
    </source>
</evidence>
<dbReference type="Gene3D" id="1.10.10.10">
    <property type="entry name" value="Winged helix-like DNA-binding domain superfamily/Winged helix DNA-binding domain"/>
    <property type="match status" value="1"/>
</dbReference>
<dbReference type="RefSeq" id="WP_080024153.1">
    <property type="nucleotide sequence ID" value="NZ_LTAY01000103.1"/>
</dbReference>
<dbReference type="InterPro" id="IPR021153">
    <property type="entry name" value="HrcA_C"/>
</dbReference>
<dbReference type="HAMAP" id="MF_00081">
    <property type="entry name" value="HrcA"/>
    <property type="match status" value="1"/>
</dbReference>
<evidence type="ECO:0000256" key="4">
    <source>
        <dbReference type="ARBA" id="ARBA00023163"/>
    </source>
</evidence>
<evidence type="ECO:0000313" key="9">
    <source>
        <dbReference type="EMBL" id="OPX45296.1"/>
    </source>
</evidence>